<comment type="catalytic activity">
    <reaction evidence="10">
        <text>L-ornithine + NADH + O2 = N(5)-hydroxy-L-ornithine + NAD(+) + H2O</text>
        <dbReference type="Rhea" id="RHEA:41512"/>
        <dbReference type="ChEBI" id="CHEBI:15377"/>
        <dbReference type="ChEBI" id="CHEBI:15379"/>
        <dbReference type="ChEBI" id="CHEBI:46911"/>
        <dbReference type="ChEBI" id="CHEBI:57540"/>
        <dbReference type="ChEBI" id="CHEBI:57945"/>
        <dbReference type="ChEBI" id="CHEBI:78275"/>
        <dbReference type="EC" id="1.14.13.196"/>
    </reaction>
</comment>
<evidence type="ECO:0000256" key="5">
    <source>
        <dbReference type="ARBA" id="ARBA00022630"/>
    </source>
</evidence>
<comment type="similarity">
    <text evidence="3">Belongs to the lysine N(6)-hydroxylase/L-ornithine N(5)-oxygenase family.</text>
</comment>
<evidence type="ECO:0000313" key="12">
    <source>
        <dbReference type="EMBL" id="CAH0368916.1"/>
    </source>
</evidence>
<evidence type="ECO:0000256" key="10">
    <source>
        <dbReference type="ARBA" id="ARBA00049248"/>
    </source>
</evidence>
<dbReference type="SUPFAM" id="SSF51905">
    <property type="entry name" value="FAD/NAD(P)-binding domain"/>
    <property type="match status" value="1"/>
</dbReference>
<dbReference type="Proteomes" id="UP000789595">
    <property type="component" value="Unassembled WGS sequence"/>
</dbReference>
<organism evidence="11">
    <name type="scientific">Pelagomonas calceolata</name>
    <dbReference type="NCBI Taxonomy" id="35677"/>
    <lineage>
        <taxon>Eukaryota</taxon>
        <taxon>Sar</taxon>
        <taxon>Stramenopiles</taxon>
        <taxon>Ochrophyta</taxon>
        <taxon>Pelagophyceae</taxon>
        <taxon>Pelagomonadales</taxon>
        <taxon>Pelagomonadaceae</taxon>
        <taxon>Pelagomonas</taxon>
    </lineage>
</organism>
<evidence type="ECO:0000256" key="4">
    <source>
        <dbReference type="ARBA" id="ARBA00012881"/>
    </source>
</evidence>
<dbReference type="EMBL" id="CAKKNE010000002">
    <property type="protein sequence ID" value="CAH0368916.1"/>
    <property type="molecule type" value="Genomic_DNA"/>
</dbReference>
<evidence type="ECO:0000256" key="2">
    <source>
        <dbReference type="ARBA" id="ARBA00004924"/>
    </source>
</evidence>
<evidence type="ECO:0000313" key="13">
    <source>
        <dbReference type="Proteomes" id="UP000789595"/>
    </source>
</evidence>
<evidence type="ECO:0000256" key="9">
    <source>
        <dbReference type="ARBA" id="ARBA00047598"/>
    </source>
</evidence>
<dbReference type="EC" id="1.14.13.196" evidence="4"/>
<keyword evidence="5" id="KW-0285">Flavoprotein</keyword>
<keyword evidence="13" id="KW-1185">Reference proteome</keyword>
<dbReference type="PANTHER" id="PTHR38663">
    <property type="match status" value="1"/>
</dbReference>
<dbReference type="InterPro" id="IPR025700">
    <property type="entry name" value="Lys/Orn_oxygenase"/>
</dbReference>
<dbReference type="PANTHER" id="PTHR38663:SF1">
    <property type="entry name" value="L-ORNITHINE N(5)-MONOOXYGENASE"/>
    <property type="match status" value="1"/>
</dbReference>
<reference evidence="11" key="1">
    <citation type="submission" date="2021-01" db="EMBL/GenBank/DDBJ databases">
        <authorList>
            <person name="Corre E."/>
            <person name="Pelletier E."/>
            <person name="Niang G."/>
            <person name="Scheremetjew M."/>
            <person name="Finn R."/>
            <person name="Kale V."/>
            <person name="Holt S."/>
            <person name="Cochrane G."/>
            <person name="Meng A."/>
            <person name="Brown T."/>
            <person name="Cohen L."/>
        </authorList>
    </citation>
    <scope>NUCLEOTIDE SEQUENCE</scope>
    <source>
        <strain evidence="11">CCMP1756</strain>
    </source>
</reference>
<dbReference type="Pfam" id="PF13434">
    <property type="entry name" value="Lys_Orn_oxgnase"/>
    <property type="match status" value="1"/>
</dbReference>
<comment type="cofactor">
    <cofactor evidence="1">
        <name>FAD</name>
        <dbReference type="ChEBI" id="CHEBI:57692"/>
    </cofactor>
</comment>
<dbReference type="Gene3D" id="3.50.50.60">
    <property type="entry name" value="FAD/NAD(P)-binding domain"/>
    <property type="match status" value="1"/>
</dbReference>
<name>A0A7S4E7I9_9STRA</name>
<evidence type="ECO:0000256" key="8">
    <source>
        <dbReference type="ARBA" id="ARBA00023002"/>
    </source>
</evidence>
<comment type="catalytic activity">
    <reaction evidence="9">
        <text>L-ornithine + NADPH + O2 = N(5)-hydroxy-L-ornithine + NADP(+) + H2O</text>
        <dbReference type="Rhea" id="RHEA:41508"/>
        <dbReference type="ChEBI" id="CHEBI:15377"/>
        <dbReference type="ChEBI" id="CHEBI:15379"/>
        <dbReference type="ChEBI" id="CHEBI:46911"/>
        <dbReference type="ChEBI" id="CHEBI:57783"/>
        <dbReference type="ChEBI" id="CHEBI:58349"/>
        <dbReference type="ChEBI" id="CHEBI:78275"/>
        <dbReference type="EC" id="1.14.13.196"/>
    </reaction>
</comment>
<dbReference type="InterPro" id="IPR036188">
    <property type="entry name" value="FAD/NAD-bd_sf"/>
</dbReference>
<proteinExistence type="inferred from homology"/>
<dbReference type="OrthoDB" id="76038at2759"/>
<accession>A0A7S4E7I9</accession>
<evidence type="ECO:0000256" key="7">
    <source>
        <dbReference type="ARBA" id="ARBA00022857"/>
    </source>
</evidence>
<keyword evidence="6" id="KW-0274">FAD</keyword>
<keyword evidence="8" id="KW-0560">Oxidoreductase</keyword>
<protein>
    <recommendedName>
        <fullName evidence="4">L-ornithine N(5)-monooxygenase [NAD(P)H]</fullName>
        <ecNumber evidence="4">1.14.13.196</ecNumber>
    </recommendedName>
</protein>
<evidence type="ECO:0000256" key="3">
    <source>
        <dbReference type="ARBA" id="ARBA00007588"/>
    </source>
</evidence>
<dbReference type="PRINTS" id="PR00411">
    <property type="entry name" value="PNDRDTASEI"/>
</dbReference>
<reference evidence="12" key="2">
    <citation type="submission" date="2021-11" db="EMBL/GenBank/DDBJ databases">
        <authorList>
            <consortium name="Genoscope - CEA"/>
            <person name="William W."/>
        </authorList>
    </citation>
    <scope>NUCLEOTIDE SEQUENCE</scope>
</reference>
<sequence>MAANCASCAAATEFDAGTNYDVVIAGAGPCGLALLSALHAQEGNLTDEQQATMQARSRQNRIKKSEREALKVCVVDPAGAFLHEWRGRFDALDIALLRSPAWAHPDFFSEAALQEYAWRRGREAEIHSIDDFTTTSLRRLTEVNAGLFRLPGAGLFSDFCCDLSKTLPHAMLRGEASAVEKRSEGGYAVAVGDASVRTRAVVFALGAATTPCVPPQFALAPTIVHSNDWRALRDLDFGSKDTVLVVGGGLSAAQAALRAAKRGAGRVVLCSRRKLCTRTYDLELDWMNRRSTGKGSARRRLYEFKGAPLEERRAFVAKARGGATVPQYYLDLLKTAEDRGAIAHFVDEVCDVQEVDGAHRVAFNKSEPLVATKIILATGSQLDCGTIPLLRDTAKRLALPVVSCLPAVDDSLRWGDEDLFVVGALAQLRVGPDAGNPTGARRAAEICAANLGSHDDLVEDYNVLANTYDVFGDSSDTESETESSSTD</sequence>
<dbReference type="GO" id="GO:0016491">
    <property type="term" value="F:oxidoreductase activity"/>
    <property type="evidence" value="ECO:0007669"/>
    <property type="project" value="UniProtKB-KW"/>
</dbReference>
<comment type="pathway">
    <text evidence="2">Siderophore biosynthesis.</text>
</comment>
<dbReference type="EMBL" id="HBIW01012930">
    <property type="protein sequence ID" value="CAE0695661.1"/>
    <property type="molecule type" value="Transcribed_RNA"/>
</dbReference>
<evidence type="ECO:0000256" key="1">
    <source>
        <dbReference type="ARBA" id="ARBA00001974"/>
    </source>
</evidence>
<evidence type="ECO:0000256" key="6">
    <source>
        <dbReference type="ARBA" id="ARBA00022827"/>
    </source>
</evidence>
<gene>
    <name evidence="11" type="ORF">PCAL00307_LOCUS11097</name>
    <name evidence="12" type="ORF">PECAL_2P20170</name>
</gene>
<keyword evidence="7" id="KW-0521">NADP</keyword>
<evidence type="ECO:0000313" key="11">
    <source>
        <dbReference type="EMBL" id="CAE0695661.1"/>
    </source>
</evidence>
<dbReference type="AlphaFoldDB" id="A0A7S4E7I9"/>